<accession>A0ACC2W7V6</accession>
<gene>
    <name evidence="1" type="ORF">QFC19_002847</name>
</gene>
<sequence length="1131" mass="119547">MFTAKDVYIPPPSPSYGPRTPSRLRFKSTTPSSSTSHIGPARHHLNSFEEEESDQVAGYHVSRDGEDDTRQSMGSREIRGARGGSLDSVPSSSRIGMGNTTPGRSRRNDGASGSGGTPFSPGGTIISSPINFRHVAGSGITGDDMVGISPTRITHQQYTDNNMFRPESSHPSSSLPSIRQMHENIAVSSHPSGPDEFGRIPGTGLATAHTWSSSSSGPSERVAVDRMQITTSTYAGRGTTVNEDSLLVLGSPLSPIAQGLEQPLKQQRQQQRYRSESPHDLSSALHNTTFSEESPPGAVAWSQSPPCGNDMQSPISHAIRSTSSSVSGPSGLPSGASTQIHTPRTPNPMISPSAVPPHATAAKYTADVSHLRQQSLGSQGPSTIPITGGGARARPMLPPPPSSSSSRFPAARPRGSSEVVGDKDKRKAGWFANVASTIGGVGRRHSEEGDRETPMAAAVGGGQEGAPGWGSTARFTRRGSSSFDDSAVTEEEVDDGAGRGANDYSVSGQPPIRKKSITRMRSLVVGNKQPRTATAEEGVATGGGEQGGGGSSSSLGSFLRKHSFSSSASRRPNMQRLAAGSGDAQSVPPPQAVSADLQISAPIGVTTKATVNEVMRGLRDLNGLATDSGQVGVTMEQGNPQRGEGEEAYSSGNTARSMQPRSSHTVVPSTPSRKETDTAPPARPTTPTYIRQTPGQPVSPVSSAVPRTTSTQPGFPTPLSPPRRVNTDDNSIWSTPRANSKRHAALIPSTPSDSSHLLENSSACYPSRTEHAEHGALLMNTKSVRNDYTPARDCLPSTPQRSNVHVRPGRIIPPPLSLHQALGASLSRPYELASGADADTEDTEDQSSILDYDDVVIERAERVMTPTRVRKESRNRTPEPPPTPSDRLMPSPMTFSDLGTQQLVDISVSCRANDNTGNASDDYEEFSWNVVIRRKKVPRDSVPVAGSTSASTSPLQLSDTPTHAIVPSTASSINLSLNLHQPAGKLVFISVPPVTEVPSHRRKTSHSAVYGPSITKLASARVDERSPSPSPASSRQFSSRGGLLSPRLTSSPSTRTKTSYNKAASAPTPSESDESHEEVHRSSESASTTPGRAYPAGEQIHAVSPPASPRDLMMRRRKASLQGGVLYTRGL</sequence>
<organism evidence="1 2">
    <name type="scientific">Naganishia cerealis</name>
    <dbReference type="NCBI Taxonomy" id="610337"/>
    <lineage>
        <taxon>Eukaryota</taxon>
        <taxon>Fungi</taxon>
        <taxon>Dikarya</taxon>
        <taxon>Basidiomycota</taxon>
        <taxon>Agaricomycotina</taxon>
        <taxon>Tremellomycetes</taxon>
        <taxon>Filobasidiales</taxon>
        <taxon>Filobasidiaceae</taxon>
        <taxon>Naganishia</taxon>
    </lineage>
</organism>
<evidence type="ECO:0000313" key="1">
    <source>
        <dbReference type="EMBL" id="KAJ9107187.1"/>
    </source>
</evidence>
<dbReference type="Proteomes" id="UP001241377">
    <property type="component" value="Unassembled WGS sequence"/>
</dbReference>
<name>A0ACC2W7V6_9TREE</name>
<proteinExistence type="predicted"/>
<dbReference type="EMBL" id="JASBWR010000025">
    <property type="protein sequence ID" value="KAJ9107187.1"/>
    <property type="molecule type" value="Genomic_DNA"/>
</dbReference>
<protein>
    <submittedName>
        <fullName evidence="1">Uncharacterized protein</fullName>
    </submittedName>
</protein>
<evidence type="ECO:0000313" key="2">
    <source>
        <dbReference type="Proteomes" id="UP001241377"/>
    </source>
</evidence>
<reference evidence="1" key="1">
    <citation type="submission" date="2023-04" db="EMBL/GenBank/DDBJ databases">
        <title>Draft Genome sequencing of Naganishia species isolated from polar environments using Oxford Nanopore Technology.</title>
        <authorList>
            <person name="Leo P."/>
            <person name="Venkateswaran K."/>
        </authorList>
    </citation>
    <scope>NUCLEOTIDE SEQUENCE</scope>
    <source>
        <strain evidence="1">MNA-CCFEE 5261</strain>
    </source>
</reference>
<keyword evidence="2" id="KW-1185">Reference proteome</keyword>
<comment type="caution">
    <text evidence="1">The sequence shown here is derived from an EMBL/GenBank/DDBJ whole genome shotgun (WGS) entry which is preliminary data.</text>
</comment>